<dbReference type="Proteomes" id="UP001500279">
    <property type="component" value="Unassembled WGS sequence"/>
</dbReference>
<dbReference type="PANTHER" id="PTHR21624:SF1">
    <property type="entry name" value="ALKYLGLYCEROL MONOOXYGENASE"/>
    <property type="match status" value="1"/>
</dbReference>
<reference evidence="9 10" key="1">
    <citation type="journal article" date="2019" name="Int. J. Syst. Evol. Microbiol.">
        <title>The Global Catalogue of Microorganisms (GCM) 10K type strain sequencing project: providing services to taxonomists for standard genome sequencing and annotation.</title>
        <authorList>
            <consortium name="The Broad Institute Genomics Platform"/>
            <consortium name="The Broad Institute Genome Sequencing Center for Infectious Disease"/>
            <person name="Wu L."/>
            <person name="Ma J."/>
        </authorList>
    </citation>
    <scope>NUCLEOTIDE SEQUENCE [LARGE SCALE GENOMIC DNA]</scope>
    <source>
        <strain evidence="9 10">JCM 15503</strain>
    </source>
</reference>
<evidence type="ECO:0000256" key="2">
    <source>
        <dbReference type="ARBA" id="ARBA00022692"/>
    </source>
</evidence>
<comment type="subcellular location">
    <subcellularLocation>
        <location evidence="1">Endomembrane system</location>
        <topology evidence="1">Multi-pass membrane protein</topology>
    </subcellularLocation>
</comment>
<keyword evidence="2 7" id="KW-0812">Transmembrane</keyword>
<comment type="caution">
    <text evidence="9">The sequence shown here is derived from an EMBL/GenBank/DDBJ whole genome shotgun (WGS) entry which is preliminary data.</text>
</comment>
<evidence type="ECO:0000256" key="7">
    <source>
        <dbReference type="SAM" id="Phobius"/>
    </source>
</evidence>
<dbReference type="PANTHER" id="PTHR21624">
    <property type="entry name" value="STEROL DESATURASE-RELATED PROTEIN"/>
    <property type="match status" value="1"/>
</dbReference>
<protein>
    <recommendedName>
        <fullName evidence="8">Fatty acid hydroxylase domain-containing protein</fullName>
    </recommendedName>
</protein>
<accession>A0ABN1K2A0</accession>
<sequence>MQAMNPLSSQLHLPPWLIGLLTGGVLGAALLEGLILQWRGQPYDWRAFGTTLGDMVGRRLVDLLGTALTAPLLLWTHAHRLDTLTLATPWQFAALFLGQELAYYGYHRAAHRVNWFWATHQVHHSPNQLTLATALRLGWTGKLTGTVLFFLPLVWLGFSPVAVLATVTLNLLYQFWLHATWIPKLGPLEWIFNTPSHHRVHHGCNPEYLDCNYGGVLIVFDRLFGSFVAERDELPPRYGLVHPVTTYNPLRIALQGWLAIARALRATPDWRARLRVVFGPPAPALPASKPARNPECLCPTLAKSLSHGVSDA</sequence>
<evidence type="ECO:0000256" key="1">
    <source>
        <dbReference type="ARBA" id="ARBA00004127"/>
    </source>
</evidence>
<evidence type="ECO:0000313" key="10">
    <source>
        <dbReference type="Proteomes" id="UP001500279"/>
    </source>
</evidence>
<keyword evidence="6 7" id="KW-0472">Membrane</keyword>
<dbReference type="Pfam" id="PF04116">
    <property type="entry name" value="FA_hydroxylase"/>
    <property type="match status" value="1"/>
</dbReference>
<dbReference type="InterPro" id="IPR051689">
    <property type="entry name" value="Sterol_desaturase/TMEM195"/>
</dbReference>
<gene>
    <name evidence="9" type="ORF">GCM10009107_27050</name>
</gene>
<proteinExistence type="predicted"/>
<evidence type="ECO:0000256" key="6">
    <source>
        <dbReference type="ARBA" id="ARBA00023136"/>
    </source>
</evidence>
<evidence type="ECO:0000259" key="8">
    <source>
        <dbReference type="Pfam" id="PF04116"/>
    </source>
</evidence>
<feature type="domain" description="Fatty acid hydroxylase" evidence="8">
    <location>
        <begin position="93"/>
        <end position="226"/>
    </location>
</feature>
<feature type="transmembrane region" description="Helical" evidence="7">
    <location>
        <begin position="16"/>
        <end position="38"/>
    </location>
</feature>
<evidence type="ECO:0000256" key="5">
    <source>
        <dbReference type="ARBA" id="ARBA00023098"/>
    </source>
</evidence>
<keyword evidence="4" id="KW-0560">Oxidoreductase</keyword>
<organism evidence="9 10">
    <name type="scientific">Ideonella azotifigens</name>
    <dbReference type="NCBI Taxonomy" id="513160"/>
    <lineage>
        <taxon>Bacteria</taxon>
        <taxon>Pseudomonadati</taxon>
        <taxon>Pseudomonadota</taxon>
        <taxon>Betaproteobacteria</taxon>
        <taxon>Burkholderiales</taxon>
        <taxon>Sphaerotilaceae</taxon>
        <taxon>Ideonella</taxon>
    </lineage>
</organism>
<evidence type="ECO:0000256" key="4">
    <source>
        <dbReference type="ARBA" id="ARBA00023002"/>
    </source>
</evidence>
<keyword evidence="5" id="KW-0443">Lipid metabolism</keyword>
<keyword evidence="10" id="KW-1185">Reference proteome</keyword>
<keyword evidence="3 7" id="KW-1133">Transmembrane helix</keyword>
<name>A0ABN1K2A0_9BURK</name>
<feature type="transmembrane region" description="Helical" evidence="7">
    <location>
        <begin position="147"/>
        <end position="173"/>
    </location>
</feature>
<evidence type="ECO:0000256" key="3">
    <source>
        <dbReference type="ARBA" id="ARBA00022989"/>
    </source>
</evidence>
<dbReference type="InterPro" id="IPR006694">
    <property type="entry name" value="Fatty_acid_hydroxylase"/>
</dbReference>
<evidence type="ECO:0000313" key="9">
    <source>
        <dbReference type="EMBL" id="GAA0752853.1"/>
    </source>
</evidence>
<dbReference type="EMBL" id="BAAAEW010000016">
    <property type="protein sequence ID" value="GAA0752853.1"/>
    <property type="molecule type" value="Genomic_DNA"/>
</dbReference>